<keyword evidence="1" id="KW-0732">Signal</keyword>
<name>A0ABQ5LT93_9RHOB</name>
<keyword evidence="3" id="KW-1185">Reference proteome</keyword>
<organism evidence="2 3">
    <name type="scientific">Sinisalibacter aestuarii</name>
    <dbReference type="NCBI Taxonomy" id="2949426"/>
    <lineage>
        <taxon>Bacteria</taxon>
        <taxon>Pseudomonadati</taxon>
        <taxon>Pseudomonadota</taxon>
        <taxon>Alphaproteobacteria</taxon>
        <taxon>Rhodobacterales</taxon>
        <taxon>Roseobacteraceae</taxon>
        <taxon>Sinisalibacter</taxon>
    </lineage>
</organism>
<evidence type="ECO:0000313" key="3">
    <source>
        <dbReference type="Proteomes" id="UP001144205"/>
    </source>
</evidence>
<protein>
    <submittedName>
        <fullName evidence="2">Uncharacterized protein</fullName>
    </submittedName>
</protein>
<evidence type="ECO:0000313" key="2">
    <source>
        <dbReference type="EMBL" id="GKY88216.1"/>
    </source>
</evidence>
<dbReference type="EMBL" id="BROH01000005">
    <property type="protein sequence ID" value="GKY88216.1"/>
    <property type="molecule type" value="Genomic_DNA"/>
</dbReference>
<dbReference type="RefSeq" id="WP_281842261.1">
    <property type="nucleotide sequence ID" value="NZ_BROH01000005.1"/>
</dbReference>
<gene>
    <name evidence="2" type="ORF">STA1M1_20850</name>
</gene>
<evidence type="ECO:0000256" key="1">
    <source>
        <dbReference type="SAM" id="SignalP"/>
    </source>
</evidence>
<comment type="caution">
    <text evidence="2">The sequence shown here is derived from an EMBL/GenBank/DDBJ whole genome shotgun (WGS) entry which is preliminary data.</text>
</comment>
<dbReference type="Proteomes" id="UP001144205">
    <property type="component" value="Unassembled WGS sequence"/>
</dbReference>
<sequence>MFRATFYALVLVAIANPGLADEVSDTLSSALQAYEDGDIEYAIEELDYAKQLLQEMTSQQLTGFLPEAPAGWTREISGDDMNAGLAIMGGGIGAEADYTDGTDSFTITIMADSPMISMFGGMLSNAGMLGMKMHRIGREKFIFNDGELTGLIDNRILIQAKGAEVEVMIPVLETIDFAGLEDFGG</sequence>
<proteinExistence type="predicted"/>
<accession>A0ABQ5LT93</accession>
<reference evidence="2" key="1">
    <citation type="journal article" date="2023" name="Int. J. Syst. Evol. Microbiol.">
        <title>Sinisalibacter aestuarii sp. nov., isolated from estuarine sediment of the Arakawa River.</title>
        <authorList>
            <person name="Arafat S.T."/>
            <person name="Hirano S."/>
            <person name="Sato A."/>
            <person name="Takeuchi K."/>
            <person name="Yasuda T."/>
            <person name="Terahara T."/>
            <person name="Hamada M."/>
            <person name="Kobayashi T."/>
        </authorList>
    </citation>
    <scope>NUCLEOTIDE SEQUENCE</scope>
    <source>
        <strain evidence="2">B-399</strain>
    </source>
</reference>
<feature type="signal peptide" evidence="1">
    <location>
        <begin position="1"/>
        <end position="20"/>
    </location>
</feature>
<feature type="chain" id="PRO_5047401034" evidence="1">
    <location>
        <begin position="21"/>
        <end position="185"/>
    </location>
</feature>